<comment type="caution">
    <text evidence="1">The sequence shown here is derived from an EMBL/GenBank/DDBJ whole genome shotgun (WGS) entry which is preliminary data.</text>
</comment>
<evidence type="ECO:0000313" key="3">
    <source>
        <dbReference type="Proteomes" id="UP000295484"/>
    </source>
</evidence>
<feature type="non-terminal residue" evidence="1">
    <location>
        <position position="1"/>
    </location>
</feature>
<protein>
    <submittedName>
        <fullName evidence="1">Uncharacterized protein</fullName>
    </submittedName>
</protein>
<dbReference type="Proteomes" id="UP000295484">
    <property type="component" value="Unassembled WGS sequence"/>
</dbReference>
<evidence type="ECO:0000313" key="2">
    <source>
        <dbReference type="EMBL" id="TDX32680.1"/>
    </source>
</evidence>
<reference evidence="1 3" key="1">
    <citation type="submission" date="2019-03" db="EMBL/GenBank/DDBJ databases">
        <title>Genomic Encyclopedia of Type Strains, Phase IV (KMG-IV): sequencing the most valuable type-strain genomes for metagenomic binning, comparative biology and taxonomic classification.</title>
        <authorList>
            <person name="Goeker M."/>
        </authorList>
    </citation>
    <scope>NUCLEOTIDE SEQUENCE [LARGE SCALE GENOMIC DNA]</scope>
    <source>
        <strain evidence="1 3">JA181</strain>
    </source>
</reference>
<dbReference type="EMBL" id="SOEB01000003">
    <property type="protein sequence ID" value="TDX32680.1"/>
    <property type="molecule type" value="Genomic_DNA"/>
</dbReference>
<organism evidence="1 3">
    <name type="scientific">Rhodovulum visakhapatnamense</name>
    <dbReference type="NCBI Taxonomy" id="364297"/>
    <lineage>
        <taxon>Bacteria</taxon>
        <taxon>Pseudomonadati</taxon>
        <taxon>Pseudomonadota</taxon>
        <taxon>Alphaproteobacteria</taxon>
        <taxon>Rhodobacterales</taxon>
        <taxon>Paracoccaceae</taxon>
        <taxon>Rhodovulum</taxon>
    </lineage>
</organism>
<evidence type="ECO:0000313" key="1">
    <source>
        <dbReference type="EMBL" id="TDX21920.1"/>
    </source>
</evidence>
<sequence>AVMRKLVILANALVRDDRIWAEARA</sequence>
<dbReference type="AlphaFoldDB" id="A0A4R8F8K0"/>
<dbReference type="EMBL" id="SOEB01000034">
    <property type="protein sequence ID" value="TDX21920.1"/>
    <property type="molecule type" value="Genomic_DNA"/>
</dbReference>
<proteinExistence type="predicted"/>
<name>A0A4R8F8K0_9RHOB</name>
<gene>
    <name evidence="2" type="ORF">EV657_103253</name>
    <name evidence="1" type="ORF">EV657_13422</name>
</gene>
<accession>A0A4R8F8K0</accession>